<dbReference type="EMBL" id="UINC01001212">
    <property type="protein sequence ID" value="SUZ74472.1"/>
    <property type="molecule type" value="Genomic_DNA"/>
</dbReference>
<dbReference type="PROSITE" id="PS50977">
    <property type="entry name" value="HTH_TETR_2"/>
    <property type="match status" value="1"/>
</dbReference>
<dbReference type="AlphaFoldDB" id="A0A381Q587"/>
<dbReference type="InterPro" id="IPR009057">
    <property type="entry name" value="Homeodomain-like_sf"/>
</dbReference>
<dbReference type="Pfam" id="PF00440">
    <property type="entry name" value="TetR_N"/>
    <property type="match status" value="1"/>
</dbReference>
<evidence type="ECO:0000259" key="2">
    <source>
        <dbReference type="PROSITE" id="PS50977"/>
    </source>
</evidence>
<name>A0A381Q587_9ZZZZ</name>
<keyword evidence="1" id="KW-0238">DNA-binding</keyword>
<dbReference type="Gene3D" id="1.10.357.10">
    <property type="entry name" value="Tetracycline Repressor, domain 2"/>
    <property type="match status" value="1"/>
</dbReference>
<gene>
    <name evidence="3" type="ORF">METZ01_LOCUS27326</name>
</gene>
<accession>A0A381Q587</accession>
<dbReference type="GO" id="GO:0003677">
    <property type="term" value="F:DNA binding"/>
    <property type="evidence" value="ECO:0007669"/>
    <property type="project" value="UniProtKB-KW"/>
</dbReference>
<evidence type="ECO:0000313" key="3">
    <source>
        <dbReference type="EMBL" id="SUZ74472.1"/>
    </source>
</evidence>
<dbReference type="InterPro" id="IPR001647">
    <property type="entry name" value="HTH_TetR"/>
</dbReference>
<reference evidence="3" key="1">
    <citation type="submission" date="2018-05" db="EMBL/GenBank/DDBJ databases">
        <authorList>
            <person name="Lanie J.A."/>
            <person name="Ng W.-L."/>
            <person name="Kazmierczak K.M."/>
            <person name="Andrzejewski T.M."/>
            <person name="Davidsen T.M."/>
            <person name="Wayne K.J."/>
            <person name="Tettelin H."/>
            <person name="Glass J.I."/>
            <person name="Rusch D."/>
            <person name="Podicherti R."/>
            <person name="Tsui H.-C.T."/>
            <person name="Winkler M.E."/>
        </authorList>
    </citation>
    <scope>NUCLEOTIDE SEQUENCE</scope>
</reference>
<protein>
    <recommendedName>
        <fullName evidence="2">HTH tetR-type domain-containing protein</fullName>
    </recommendedName>
</protein>
<dbReference type="SUPFAM" id="SSF46689">
    <property type="entry name" value="Homeodomain-like"/>
    <property type="match status" value="1"/>
</dbReference>
<evidence type="ECO:0000256" key="1">
    <source>
        <dbReference type="ARBA" id="ARBA00023125"/>
    </source>
</evidence>
<proteinExistence type="predicted"/>
<sequence>MIKKIKDGRKLRSQNTSDHILSTIIRLAREGNQDINFDVIAKEAKLGTRTIFRHFEDKDALLVALNKKVSESIVNNFPKKSENESLEKRMKTLISFLYDMYSKNKNLYYWTAINVVQSEQVYKNALNMYKLHRKNILKTLPEIENKDRREQEAIFQILSFAFWRDMRLFSKKKKKEIEEILIFNLKKHLSAK</sequence>
<feature type="domain" description="HTH tetR-type" evidence="2">
    <location>
        <begin position="14"/>
        <end position="73"/>
    </location>
</feature>
<organism evidence="3">
    <name type="scientific">marine metagenome</name>
    <dbReference type="NCBI Taxonomy" id="408172"/>
    <lineage>
        <taxon>unclassified sequences</taxon>
        <taxon>metagenomes</taxon>
        <taxon>ecological metagenomes</taxon>
    </lineage>
</organism>